<dbReference type="GO" id="GO:0004252">
    <property type="term" value="F:serine-type endopeptidase activity"/>
    <property type="evidence" value="ECO:0007669"/>
    <property type="project" value="InterPro"/>
</dbReference>
<dbReference type="EnsemblMetazoa" id="GPAI008959-RA">
    <property type="protein sequence ID" value="GPAI008959-PA"/>
    <property type="gene ID" value="GPAI008959"/>
</dbReference>
<comment type="subcellular location">
    <subcellularLocation>
        <location evidence="1">Peroxisome</location>
    </subcellularLocation>
</comment>
<name>A0A1A9ZAR9_GLOPL</name>
<comment type="similarity">
    <text evidence="1">Belongs to the peptidase S1B family.</text>
</comment>
<keyword evidence="1" id="KW-0576">Peroxisome</keyword>
<comment type="function">
    <text evidence="1">Peroxisomal protease that mediates both the removal of the leader peptide from proteins containing a PTS2 target sequence and processes several PTS1-containing proteins. Catalyzes the processing of PTS1-proteins involved in the peroxisomal beta-oxidation of fatty acids.</text>
</comment>
<dbReference type="InterPro" id="IPR043504">
    <property type="entry name" value="Peptidase_S1_PA_chymotrypsin"/>
</dbReference>
<keyword evidence="1" id="KW-0645">Protease</keyword>
<dbReference type="GO" id="GO:0016485">
    <property type="term" value="P:protein processing"/>
    <property type="evidence" value="ECO:0007669"/>
    <property type="project" value="InterPro"/>
</dbReference>
<dbReference type="InterPro" id="IPR009003">
    <property type="entry name" value="Peptidase_S1_PA"/>
</dbReference>
<evidence type="ECO:0000256" key="1">
    <source>
        <dbReference type="PIRNR" id="PIRNR037989"/>
    </source>
</evidence>
<reference evidence="2" key="2">
    <citation type="submission" date="2020-05" db="UniProtKB">
        <authorList>
            <consortium name="EnsemblMetazoa"/>
        </authorList>
    </citation>
    <scope>IDENTIFICATION</scope>
    <source>
        <strain evidence="2">IAEA</strain>
    </source>
</reference>
<evidence type="ECO:0000313" key="3">
    <source>
        <dbReference type="Proteomes" id="UP000092445"/>
    </source>
</evidence>
<dbReference type="STRING" id="7398.A0A1A9ZAR9"/>
<keyword evidence="1" id="KW-0378">Hydrolase</keyword>
<protein>
    <recommendedName>
        <fullName evidence="1">Peroxisomal leader peptide-processing protease</fullName>
        <ecNumber evidence="1">3.4.21.-</ecNumber>
    </recommendedName>
</protein>
<dbReference type="SUPFAM" id="SSF50494">
    <property type="entry name" value="Trypsin-like serine proteases"/>
    <property type="match status" value="2"/>
</dbReference>
<comment type="PTM">
    <text evidence="1">The full-lengh TYSND1 is the active the proteolytic processing of PTS1- and PTS2-proteins and in self-cleavage, and intermolecular self-cleavage of TYSND1 down-regulates its protease activity.</text>
</comment>
<dbReference type="GO" id="GO:0005777">
    <property type="term" value="C:peroxisome"/>
    <property type="evidence" value="ECO:0007669"/>
    <property type="project" value="UniProtKB-SubCell"/>
</dbReference>
<dbReference type="PANTHER" id="PTHR21004:SF0">
    <property type="entry name" value="PEROXISOMAL LEADER PEPTIDE-PROCESSING PROTEASE"/>
    <property type="match status" value="1"/>
</dbReference>
<dbReference type="EC" id="3.4.21.-" evidence="1"/>
<dbReference type="GO" id="GO:0031998">
    <property type="term" value="P:regulation of fatty acid beta-oxidation"/>
    <property type="evidence" value="ECO:0007669"/>
    <property type="project" value="TreeGrafter"/>
</dbReference>
<accession>A0A1A9ZAR9</accession>
<reference evidence="3" key="1">
    <citation type="submission" date="2014-03" db="EMBL/GenBank/DDBJ databases">
        <authorList>
            <person name="Aksoy S."/>
            <person name="Warren W."/>
            <person name="Wilson R.K."/>
        </authorList>
    </citation>
    <scope>NUCLEOTIDE SEQUENCE [LARGE SCALE GENOMIC DNA]</scope>
    <source>
        <strain evidence="3">IAEA</strain>
    </source>
</reference>
<dbReference type="PANTHER" id="PTHR21004">
    <property type="entry name" value="SERINE PROTEASE-RELATED"/>
    <property type="match status" value="1"/>
</dbReference>
<proteinExistence type="inferred from homology"/>
<dbReference type="Pfam" id="PF13365">
    <property type="entry name" value="Trypsin_2"/>
    <property type="match status" value="1"/>
</dbReference>
<dbReference type="InterPro" id="IPR039245">
    <property type="entry name" value="TYSND1/DEG15"/>
</dbReference>
<dbReference type="Proteomes" id="UP000092445">
    <property type="component" value="Unassembled WGS sequence"/>
</dbReference>
<sequence>MLLKIRHALLEITNQPNAKQSAVIINNEIIITSAGILQTYVRPTLPFVADDSNENVCASTKIIRKLQQCKLIDIQSGDTEESRFLLFLNFQVMFDHRKLPRTSMQYVHTGRVDYILKRYRAKLLYIFSSEEISRNFHKLSNRKGLSEEAITEHNEVLLTSFLILSTHPEKVNPPERFQRSLEQIAHYLRYQYSVRALDDVLIICTPFGMENFYKTVSIGKVSNVLGHGNGSLFVLSNILPGCEGSAVFNNKLRLIGLIVCTSFQCDQGRIDMTLVANFAYLLRDFMKQLGIKITSFTLPREPSDFACKLQLLRGITYLLSLLLRERSLVIIEAAGKQGTGTFVKVQNKKFILTCSHVVFEVSSKVQCRNMNGTFKSEVLWRNPHYGTAFDVALLSIPQNIPDRHCVRLAHTKPCLGQRVYNAGFPYFVNFNLKYDFNPSIFQGRVIRFTPAVIMSDGCVQAGQSGGPMFNEHGNMMGICVSNIKVDETVYPNFNSAVPVISIRSILEDYAQTNDIRILNNLVANQDVQKLWSLANSTISKL</sequence>
<keyword evidence="3" id="KW-1185">Reference proteome</keyword>
<dbReference type="Gene3D" id="2.40.10.10">
    <property type="entry name" value="Trypsin-like serine proteases"/>
    <property type="match status" value="2"/>
</dbReference>
<dbReference type="VEuPathDB" id="VectorBase:GPAI008959"/>
<keyword evidence="1" id="KW-0720">Serine protease</keyword>
<organism evidence="2 3">
    <name type="scientific">Glossina pallidipes</name>
    <name type="common">Tsetse fly</name>
    <dbReference type="NCBI Taxonomy" id="7398"/>
    <lineage>
        <taxon>Eukaryota</taxon>
        <taxon>Metazoa</taxon>
        <taxon>Ecdysozoa</taxon>
        <taxon>Arthropoda</taxon>
        <taxon>Hexapoda</taxon>
        <taxon>Insecta</taxon>
        <taxon>Pterygota</taxon>
        <taxon>Neoptera</taxon>
        <taxon>Endopterygota</taxon>
        <taxon>Diptera</taxon>
        <taxon>Brachycera</taxon>
        <taxon>Muscomorpha</taxon>
        <taxon>Hippoboscoidea</taxon>
        <taxon>Glossinidae</taxon>
        <taxon>Glossina</taxon>
    </lineage>
</organism>
<evidence type="ECO:0000313" key="2">
    <source>
        <dbReference type="EnsemblMetazoa" id="GPAI008959-PA"/>
    </source>
</evidence>
<dbReference type="AlphaFoldDB" id="A0A1A9ZAR9"/>